<name>A0A7W5YNZ1_9ACTN</name>
<dbReference type="InterPro" id="IPR011009">
    <property type="entry name" value="Kinase-like_dom_sf"/>
</dbReference>
<proteinExistence type="predicted"/>
<dbReference type="Proteomes" id="UP000579945">
    <property type="component" value="Unassembled WGS sequence"/>
</dbReference>
<gene>
    <name evidence="3" type="ORF">FHR33_000354</name>
</gene>
<organism evidence="3 4">
    <name type="scientific">Nonomuraea dietziae</name>
    <dbReference type="NCBI Taxonomy" id="65515"/>
    <lineage>
        <taxon>Bacteria</taxon>
        <taxon>Bacillati</taxon>
        <taxon>Actinomycetota</taxon>
        <taxon>Actinomycetes</taxon>
        <taxon>Streptosporangiales</taxon>
        <taxon>Streptosporangiaceae</taxon>
        <taxon>Nonomuraea</taxon>
    </lineage>
</organism>
<feature type="domain" description="Aminoglycoside phosphotransferase" evidence="2">
    <location>
        <begin position="185"/>
        <end position="401"/>
    </location>
</feature>
<evidence type="ECO:0000313" key="3">
    <source>
        <dbReference type="EMBL" id="MBB3724494.1"/>
    </source>
</evidence>
<reference evidence="3 4" key="1">
    <citation type="submission" date="2020-08" db="EMBL/GenBank/DDBJ databases">
        <title>Sequencing the genomes of 1000 actinobacteria strains.</title>
        <authorList>
            <person name="Klenk H.-P."/>
        </authorList>
    </citation>
    <scope>NUCLEOTIDE SEQUENCE [LARGE SCALE GENOMIC DNA]</scope>
    <source>
        <strain evidence="3 4">DSM 44320</strain>
    </source>
</reference>
<comment type="caution">
    <text evidence="3">The sequence shown here is derived from an EMBL/GenBank/DDBJ whole genome shotgun (WGS) entry which is preliminary data.</text>
</comment>
<keyword evidence="4" id="KW-1185">Reference proteome</keyword>
<protein>
    <recommendedName>
        <fullName evidence="2">Aminoglycoside phosphotransferase domain-containing protein</fullName>
    </recommendedName>
</protein>
<dbReference type="EMBL" id="JACIBV010000001">
    <property type="protein sequence ID" value="MBB3724494.1"/>
    <property type="molecule type" value="Genomic_DNA"/>
</dbReference>
<dbReference type="Pfam" id="PF01636">
    <property type="entry name" value="APH"/>
    <property type="match status" value="1"/>
</dbReference>
<evidence type="ECO:0000256" key="1">
    <source>
        <dbReference type="SAM" id="MobiDB-lite"/>
    </source>
</evidence>
<sequence length="442" mass="48575">MIALPASCQGRTNLRRGDRGLDGRTLILYQRGQMLVDPVEYKLAVQQAGLSSRLADSGQIDRPAIQPFLVPSAAGIGPAQFTSQRGDCHSAAGSGRRDGLGHSGQLGEGAERASLTRRACLGHEPLPVSGLFHPRHAPAAVVSVAFLPPRRANWRIFLQRGDGRAKRAMTADRFSTHNLELGDDVVTKRYTSWDRGEPHREWAALTLLAEHVPGLAPTPVRAELEACPPTIVMTRLPGRVLRGEHITDEQVGAMAAALNRLHQQIPARVIEEVEPAAWHPAAAVNKVRAWADKQPDLGDDPVVRQAFQAGAAWLASSVPDELTVNPLPPILGLADGNHANYLWDERERQVRLIDWEDSGRSDRAFELGEVAEHISRVDGVLDVERLLAYIDLTQQEAERVREFRRLFALGWFLMLGPDGPATPHNPVGTLERQAERVLHLFS</sequence>
<dbReference type="SUPFAM" id="SSF56112">
    <property type="entry name" value="Protein kinase-like (PK-like)"/>
    <property type="match status" value="1"/>
</dbReference>
<evidence type="ECO:0000259" key="2">
    <source>
        <dbReference type="Pfam" id="PF01636"/>
    </source>
</evidence>
<dbReference type="Gene3D" id="3.90.1200.10">
    <property type="match status" value="1"/>
</dbReference>
<accession>A0A7W5YNZ1</accession>
<dbReference type="AlphaFoldDB" id="A0A7W5YNZ1"/>
<dbReference type="InterPro" id="IPR002575">
    <property type="entry name" value="Aminoglycoside_PTrfase"/>
</dbReference>
<dbReference type="RefSeq" id="WP_246451574.1">
    <property type="nucleotide sequence ID" value="NZ_JACIBV010000001.1"/>
</dbReference>
<dbReference type="GeneID" id="95396080"/>
<evidence type="ECO:0000313" key="4">
    <source>
        <dbReference type="Proteomes" id="UP000579945"/>
    </source>
</evidence>
<feature type="region of interest" description="Disordered" evidence="1">
    <location>
        <begin position="80"/>
        <end position="111"/>
    </location>
</feature>